<dbReference type="FunFam" id="3.40.50.2000:FF:000026">
    <property type="entry name" value="Phosphatidylinositol N-acetylglucosaminyltransferase subunit A"/>
    <property type="match status" value="1"/>
</dbReference>
<evidence type="ECO:0000256" key="5">
    <source>
        <dbReference type="ARBA" id="ARBA00022679"/>
    </source>
</evidence>
<protein>
    <recommendedName>
        <fullName evidence="2">phosphatidylinositol N-acetylglucosaminyltransferase</fullName>
        <ecNumber evidence="2">2.4.1.198</ecNumber>
    </recommendedName>
    <alternativeName>
        <fullName evidence="6">GlcNAc-PI synthesis protein</fullName>
    </alternativeName>
</protein>
<reference evidence="10" key="1">
    <citation type="submission" date="2023-10" db="EMBL/GenBank/DDBJ databases">
        <title>Genome assembly of Pristionchus species.</title>
        <authorList>
            <person name="Yoshida K."/>
            <person name="Sommer R.J."/>
        </authorList>
    </citation>
    <scope>NUCLEOTIDE SEQUENCE</scope>
    <source>
        <strain evidence="10">RS5133</strain>
    </source>
</reference>
<evidence type="ECO:0000256" key="2">
    <source>
        <dbReference type="ARBA" id="ARBA00012420"/>
    </source>
</evidence>
<dbReference type="FunFam" id="3.40.50.2000:FF:000528">
    <property type="entry name" value="Sulfoquinovosyl transferase SQD2"/>
    <property type="match status" value="1"/>
</dbReference>
<comment type="caution">
    <text evidence="10">The sequence shown here is derived from an EMBL/GenBank/DDBJ whole genome shotgun (WGS) entry which is preliminary data.</text>
</comment>
<accession>A0AAV5V9H5</accession>
<evidence type="ECO:0000256" key="7">
    <source>
        <dbReference type="SAM" id="MobiDB-lite"/>
    </source>
</evidence>
<dbReference type="CDD" id="cd03796">
    <property type="entry name" value="GT4_PIG-A-like"/>
    <property type="match status" value="1"/>
</dbReference>
<dbReference type="InterPro" id="IPR039507">
    <property type="entry name" value="PIG-A/GPI3"/>
</dbReference>
<dbReference type="PANTHER" id="PTHR45871">
    <property type="entry name" value="N-ACETYLGLUCOSAMINYL-PHOSPHATIDYLINOSITOL BIOSYNTHETIC PROTEIN"/>
    <property type="match status" value="1"/>
</dbReference>
<evidence type="ECO:0000256" key="4">
    <source>
        <dbReference type="ARBA" id="ARBA00022676"/>
    </source>
</evidence>
<proteinExistence type="predicted"/>
<gene>
    <name evidence="10" type="ORF">PFISCL1PPCAC_5847</name>
</gene>
<sequence>CSIDDPYLCSHTAMTRPMRIALVSDFFCPNAGGVETHIYFLAQCLMKLGHKVIVITHGYGSRKGIRYLSNGLKVYYLPFANLYNGCTLTCVVGDLPIYRWIYGREKTEIVHGHSTFSSMAHVAMFHGWQLGLRTVFTDHSLFGFADASSILMNLLAMQYSLCQLNKAICVSYTSKENTVLRSRLDPDKVSTIPNAIQTQLFLPDPEQFYNNPTTIVYLGRLVYRKGADLLCDVIPRICARYPQVHFVIGGDGEKRVEIEQMLERADLQLRVRMLGMLPHDQVRNVLVQGQIFVNTSLTEAFCTSIVEAASCGLHVVSTRVGGVPEVLPQEYITLADPTPRALFFALCQSIDRRENGELPDPMEKHKAIEKMYVWSDVAERTEIVYEAAMKEQRVKWGDGLRRFVEAGPGFGLVWMLATVFNMMMITLMEWSSPMESIPSGDIDWSRRHSQRKREEKGELNQGRHREERPLPMDDRRRKASLQCNCPFH</sequence>
<evidence type="ECO:0000313" key="11">
    <source>
        <dbReference type="Proteomes" id="UP001432322"/>
    </source>
</evidence>
<dbReference type="SUPFAM" id="SSF53756">
    <property type="entry name" value="UDP-Glycosyltransferase/glycogen phosphorylase"/>
    <property type="match status" value="1"/>
</dbReference>
<evidence type="ECO:0000313" key="10">
    <source>
        <dbReference type="EMBL" id="GMT14550.1"/>
    </source>
</evidence>
<feature type="compositionally biased region" description="Basic and acidic residues" evidence="7">
    <location>
        <begin position="452"/>
        <end position="476"/>
    </location>
</feature>
<dbReference type="GO" id="GO:0006506">
    <property type="term" value="P:GPI anchor biosynthetic process"/>
    <property type="evidence" value="ECO:0007669"/>
    <property type="project" value="UniProtKB-KW"/>
</dbReference>
<dbReference type="EC" id="2.4.1.198" evidence="2"/>
<dbReference type="Gene3D" id="3.40.50.2000">
    <property type="entry name" value="Glycogen Phosphorylase B"/>
    <property type="match status" value="2"/>
</dbReference>
<keyword evidence="5" id="KW-0808">Transferase</keyword>
<feature type="non-terminal residue" evidence="10">
    <location>
        <position position="1"/>
    </location>
</feature>
<evidence type="ECO:0000259" key="9">
    <source>
        <dbReference type="Pfam" id="PF08288"/>
    </source>
</evidence>
<dbReference type="Proteomes" id="UP001432322">
    <property type="component" value="Unassembled WGS sequence"/>
</dbReference>
<dbReference type="AlphaFoldDB" id="A0AAV5V9H5"/>
<dbReference type="Pfam" id="PF08288">
    <property type="entry name" value="PIGA"/>
    <property type="match status" value="1"/>
</dbReference>
<dbReference type="GO" id="GO:0017176">
    <property type="term" value="F:phosphatidylinositol N-acetylglucosaminyltransferase activity"/>
    <property type="evidence" value="ECO:0007669"/>
    <property type="project" value="UniProtKB-EC"/>
</dbReference>
<comment type="pathway">
    <text evidence="1">Glycolipid biosynthesis; glycosylphosphatidylinositol-anchor biosynthesis.</text>
</comment>
<evidence type="ECO:0000256" key="1">
    <source>
        <dbReference type="ARBA" id="ARBA00004687"/>
    </source>
</evidence>
<dbReference type="EMBL" id="BTSY01000002">
    <property type="protein sequence ID" value="GMT14550.1"/>
    <property type="molecule type" value="Genomic_DNA"/>
</dbReference>
<evidence type="ECO:0000256" key="6">
    <source>
        <dbReference type="ARBA" id="ARBA00032160"/>
    </source>
</evidence>
<name>A0AAV5V9H5_9BILA</name>
<dbReference type="Pfam" id="PF00534">
    <property type="entry name" value="Glycos_transf_1"/>
    <property type="match status" value="1"/>
</dbReference>
<dbReference type="InterPro" id="IPR001296">
    <property type="entry name" value="Glyco_trans_1"/>
</dbReference>
<keyword evidence="11" id="KW-1185">Reference proteome</keyword>
<organism evidence="10 11">
    <name type="scientific">Pristionchus fissidentatus</name>
    <dbReference type="NCBI Taxonomy" id="1538716"/>
    <lineage>
        <taxon>Eukaryota</taxon>
        <taxon>Metazoa</taxon>
        <taxon>Ecdysozoa</taxon>
        <taxon>Nematoda</taxon>
        <taxon>Chromadorea</taxon>
        <taxon>Rhabditida</taxon>
        <taxon>Rhabditina</taxon>
        <taxon>Diplogasteromorpha</taxon>
        <taxon>Diplogasteroidea</taxon>
        <taxon>Neodiplogasteridae</taxon>
        <taxon>Pristionchus</taxon>
    </lineage>
</organism>
<dbReference type="PANTHER" id="PTHR45871:SF1">
    <property type="entry name" value="PHOSPHATIDYLINOSITOL N-ACETYLGLUCOSAMINYLTRANSFERASE SUBUNIT A"/>
    <property type="match status" value="1"/>
</dbReference>
<keyword evidence="4" id="KW-0328">Glycosyltransferase</keyword>
<feature type="domain" description="Glycosyl transferase family 1" evidence="8">
    <location>
        <begin position="205"/>
        <end position="330"/>
    </location>
</feature>
<evidence type="ECO:0000256" key="3">
    <source>
        <dbReference type="ARBA" id="ARBA00022502"/>
    </source>
</evidence>
<dbReference type="GO" id="GO:0000506">
    <property type="term" value="C:glycosylphosphatidylinositol-N-acetylglucosaminyltransferase (GPI-GnT) complex"/>
    <property type="evidence" value="ECO:0007669"/>
    <property type="project" value="InterPro"/>
</dbReference>
<evidence type="ECO:0000259" key="8">
    <source>
        <dbReference type="Pfam" id="PF00534"/>
    </source>
</evidence>
<feature type="domain" description="PIGA GPI anchor biosynthesis" evidence="9">
    <location>
        <begin position="57"/>
        <end position="146"/>
    </location>
</feature>
<keyword evidence="3" id="KW-0337">GPI-anchor biosynthesis</keyword>
<dbReference type="InterPro" id="IPR013234">
    <property type="entry name" value="PIGA_GPI_anchor_biosynthesis"/>
</dbReference>
<feature type="region of interest" description="Disordered" evidence="7">
    <location>
        <begin position="441"/>
        <end position="479"/>
    </location>
</feature>